<keyword evidence="3" id="KW-0808">Transferase</keyword>
<evidence type="ECO:0000259" key="9">
    <source>
        <dbReference type="SMART" id="SM00388"/>
    </source>
</evidence>
<dbReference type="GO" id="GO:0007234">
    <property type="term" value="P:osmosensory signaling via phosphorelay pathway"/>
    <property type="evidence" value="ECO:0007669"/>
    <property type="project" value="TreeGrafter"/>
</dbReference>
<feature type="transmembrane region" description="Helical" evidence="8">
    <location>
        <begin position="174"/>
        <end position="194"/>
    </location>
</feature>
<evidence type="ECO:0000313" key="11">
    <source>
        <dbReference type="Proteomes" id="UP001139494"/>
    </source>
</evidence>
<dbReference type="SMART" id="SM00388">
    <property type="entry name" value="HisKA"/>
    <property type="match status" value="1"/>
</dbReference>
<dbReference type="Pfam" id="PF16927">
    <property type="entry name" value="HisKA_7TM"/>
    <property type="match status" value="1"/>
</dbReference>
<evidence type="ECO:0000256" key="7">
    <source>
        <dbReference type="ARBA" id="ARBA00023012"/>
    </source>
</evidence>
<comment type="catalytic activity">
    <reaction evidence="1">
        <text>ATP + protein L-histidine = ADP + protein N-phospho-L-histidine.</text>
        <dbReference type="EC" id="2.7.13.3"/>
    </reaction>
</comment>
<dbReference type="Pfam" id="PF00512">
    <property type="entry name" value="HisKA"/>
    <property type="match status" value="1"/>
</dbReference>
<keyword evidence="11" id="KW-1185">Reference proteome</keyword>
<dbReference type="GO" id="GO:0000156">
    <property type="term" value="F:phosphorelay response regulator activity"/>
    <property type="evidence" value="ECO:0007669"/>
    <property type="project" value="TreeGrafter"/>
</dbReference>
<dbReference type="InterPro" id="IPR036890">
    <property type="entry name" value="HATPase_C_sf"/>
</dbReference>
<keyword evidence="7" id="KW-0902">Two-component regulatory system</keyword>
<dbReference type="AlphaFoldDB" id="A0A9R1D6Z5"/>
<keyword evidence="4" id="KW-0547">Nucleotide-binding</keyword>
<feature type="transmembrane region" description="Helical" evidence="8">
    <location>
        <begin position="142"/>
        <end position="162"/>
    </location>
</feature>
<evidence type="ECO:0000256" key="3">
    <source>
        <dbReference type="ARBA" id="ARBA00022679"/>
    </source>
</evidence>
<dbReference type="GO" id="GO:0000155">
    <property type="term" value="F:phosphorelay sensor kinase activity"/>
    <property type="evidence" value="ECO:0007669"/>
    <property type="project" value="InterPro"/>
</dbReference>
<keyword evidence="8" id="KW-1133">Transmembrane helix</keyword>
<dbReference type="EC" id="2.7.13.3" evidence="2"/>
<evidence type="ECO:0000256" key="2">
    <source>
        <dbReference type="ARBA" id="ARBA00012438"/>
    </source>
</evidence>
<dbReference type="InterPro" id="IPR003661">
    <property type="entry name" value="HisK_dim/P_dom"/>
</dbReference>
<dbReference type="PANTHER" id="PTHR42878">
    <property type="entry name" value="TWO-COMPONENT HISTIDINE KINASE"/>
    <property type="match status" value="1"/>
</dbReference>
<evidence type="ECO:0000256" key="6">
    <source>
        <dbReference type="ARBA" id="ARBA00022840"/>
    </source>
</evidence>
<evidence type="ECO:0000256" key="8">
    <source>
        <dbReference type="SAM" id="Phobius"/>
    </source>
</evidence>
<dbReference type="InterPro" id="IPR050351">
    <property type="entry name" value="BphY/WalK/GraS-like"/>
</dbReference>
<feature type="transmembrane region" description="Helical" evidence="8">
    <location>
        <begin position="64"/>
        <end position="88"/>
    </location>
</feature>
<gene>
    <name evidence="10" type="ORF">KM295_15955</name>
</gene>
<accession>A0A9R1D6Z5</accession>
<comment type="caution">
    <text evidence="10">The sequence shown here is derived from an EMBL/GenBank/DDBJ whole genome shotgun (WGS) entry which is preliminary data.</text>
</comment>
<evidence type="ECO:0000256" key="4">
    <source>
        <dbReference type="ARBA" id="ARBA00022741"/>
    </source>
</evidence>
<feature type="domain" description="Signal transduction histidine kinase dimerisation/phosphoacceptor" evidence="9">
    <location>
        <begin position="380"/>
        <end position="448"/>
    </location>
</feature>
<feature type="transmembrane region" description="Helical" evidence="8">
    <location>
        <begin position="6"/>
        <end position="22"/>
    </location>
</feature>
<dbReference type="PANTHER" id="PTHR42878:SF7">
    <property type="entry name" value="SENSOR HISTIDINE KINASE GLRK"/>
    <property type="match status" value="1"/>
</dbReference>
<dbReference type="Gene3D" id="3.30.450.20">
    <property type="entry name" value="PAS domain"/>
    <property type="match status" value="1"/>
</dbReference>
<reference evidence="10" key="1">
    <citation type="journal article" date="2023" name="Front. Microbiol.">
        <title>Genomic-based phylogenetic and metabolic analyses of the genus Natronomonas, and description of Natronomonas aquatica sp. nov.</title>
        <authorList>
            <person name="Garcia-Roldan A."/>
            <person name="Duran-Viseras A."/>
            <person name="de la Haba R.R."/>
            <person name="Corral P."/>
            <person name="Sanchez-Porro C."/>
            <person name="Ventosa A."/>
        </authorList>
    </citation>
    <scope>NUCLEOTIDE SEQUENCE</scope>
    <source>
        <strain evidence="10">F2-12</strain>
    </source>
</reference>
<dbReference type="InterPro" id="IPR036097">
    <property type="entry name" value="HisK_dim/P_sf"/>
</dbReference>
<keyword evidence="8" id="KW-0472">Membrane</keyword>
<name>A0A9R1D6Z5_9EURY</name>
<dbReference type="Proteomes" id="UP001139494">
    <property type="component" value="Unassembled WGS sequence"/>
</dbReference>
<dbReference type="EMBL" id="JAHLKM010000049">
    <property type="protein sequence ID" value="MCQ4334946.1"/>
    <property type="molecule type" value="Genomic_DNA"/>
</dbReference>
<feature type="transmembrane region" description="Helical" evidence="8">
    <location>
        <begin position="100"/>
        <end position="122"/>
    </location>
</feature>
<dbReference type="GO" id="GO:0030295">
    <property type="term" value="F:protein kinase activator activity"/>
    <property type="evidence" value="ECO:0007669"/>
    <property type="project" value="TreeGrafter"/>
</dbReference>
<feature type="transmembrane region" description="Helical" evidence="8">
    <location>
        <begin position="34"/>
        <end position="52"/>
    </location>
</feature>
<evidence type="ECO:0000313" key="10">
    <source>
        <dbReference type="EMBL" id="MCQ4334946.1"/>
    </source>
</evidence>
<sequence>MLRAIYVASFVTAGIICFGALWRSRGISHRETRYGLYSLLITSGLWAFAQAVRLSTSTVVVATISYTGGLIAGFATVFSWLYFCSAYAGHEYHQQGSIRLAALVMFVVVTVLKLTNPLHGQYFVASVVSDPFTHVAIELGTLHWIVLFVAYAGSAIGFYILFETFRLSEIPTTQLVGIVSLAAWPVLLDVAGLVTGPQLLTLNYEPIGVAAFGLGTLYVATTTFEQVRWTGHQQVLDQLDEAIIIVGEDGVIWETNAAAARLFPAVEVGQRMETVLPEIAAEMSAIDELSLTDGRGQMFSPAGAVADNEAGDGLLAAETDLFADAASGVVTFEQAGEPRYYMLRQTALTVGRKLVGQALVFMDVTRVERQRRELKRQSEQLEGFGAAVAHELRNALGIIDGQFKLLAMDIEQYAEEDAEARIQTIQEVTERMYTVIDDLTTLARLGQRINEPDWIDFERFVQQGESIAGAEEIDVQIEGEGRIKAGPTRLKELVRYAVRLGGETDASVLSISLTERGFIITTDGETIRADDADELFEYGSAVPHAEAGVIGANMRTIVRAHGWEITVKPERTDGICLVVTGCETDLE</sequence>
<keyword evidence="5" id="KW-0418">Kinase</keyword>
<keyword evidence="6" id="KW-0067">ATP-binding</keyword>
<dbReference type="InterPro" id="IPR031621">
    <property type="entry name" value="HisKA_7TM"/>
</dbReference>
<dbReference type="SUPFAM" id="SSF47384">
    <property type="entry name" value="Homodimeric domain of signal transducing histidine kinase"/>
    <property type="match status" value="1"/>
</dbReference>
<keyword evidence="8" id="KW-0812">Transmembrane</keyword>
<evidence type="ECO:0000256" key="5">
    <source>
        <dbReference type="ARBA" id="ARBA00022777"/>
    </source>
</evidence>
<protein>
    <recommendedName>
        <fullName evidence="2">histidine kinase</fullName>
        <ecNumber evidence="2">2.7.13.3</ecNumber>
    </recommendedName>
</protein>
<dbReference type="CDD" id="cd00082">
    <property type="entry name" value="HisKA"/>
    <property type="match status" value="1"/>
</dbReference>
<evidence type="ECO:0000256" key="1">
    <source>
        <dbReference type="ARBA" id="ARBA00000085"/>
    </source>
</evidence>
<dbReference type="GO" id="GO:0005524">
    <property type="term" value="F:ATP binding"/>
    <property type="evidence" value="ECO:0007669"/>
    <property type="project" value="UniProtKB-KW"/>
</dbReference>
<dbReference type="Gene3D" id="3.30.565.10">
    <property type="entry name" value="Histidine kinase-like ATPase, C-terminal domain"/>
    <property type="match status" value="1"/>
</dbReference>
<organism evidence="10 11">
    <name type="scientific">Natronomonas aquatica</name>
    <dbReference type="NCBI Taxonomy" id="2841590"/>
    <lineage>
        <taxon>Archaea</taxon>
        <taxon>Methanobacteriati</taxon>
        <taxon>Methanobacteriota</taxon>
        <taxon>Stenosarchaea group</taxon>
        <taxon>Halobacteria</taxon>
        <taxon>Halobacteriales</taxon>
        <taxon>Natronomonadaceae</taxon>
        <taxon>Natronomonas</taxon>
    </lineage>
</organism>
<dbReference type="RefSeq" id="WP_256031254.1">
    <property type="nucleotide sequence ID" value="NZ_JAHLKM010000049.1"/>
</dbReference>
<proteinExistence type="predicted"/>